<proteinExistence type="predicted"/>
<dbReference type="RefSeq" id="XP_018146278.1">
    <property type="nucleotide sequence ID" value="XM_018293232.1"/>
</dbReference>
<dbReference type="OrthoDB" id="25896at2759"/>
<keyword evidence="2" id="KW-1185">Reference proteome</keyword>
<comment type="caution">
    <text evidence="1">The sequence shown here is derived from an EMBL/GenBank/DDBJ whole genome shotgun (WGS) entry which is preliminary data.</text>
</comment>
<dbReference type="Proteomes" id="UP000078397">
    <property type="component" value="Unassembled WGS sequence"/>
</dbReference>
<gene>
    <name evidence="1" type="ORF">VFPPC_15479</name>
</gene>
<evidence type="ECO:0000313" key="1">
    <source>
        <dbReference type="EMBL" id="OAQ69741.1"/>
    </source>
</evidence>
<accession>A0A179FXA5</accession>
<reference evidence="1 2" key="1">
    <citation type="journal article" date="2016" name="PLoS Pathog.">
        <title>Biosynthesis of antibiotic leucinostatins in bio-control fungus Purpureocillium lilacinum and their inhibition on phytophthora revealed by genome mining.</title>
        <authorList>
            <person name="Wang G."/>
            <person name="Liu Z."/>
            <person name="Lin R."/>
            <person name="Li E."/>
            <person name="Mao Z."/>
            <person name="Ling J."/>
            <person name="Yang Y."/>
            <person name="Yin W.B."/>
            <person name="Xie B."/>
        </authorList>
    </citation>
    <scope>NUCLEOTIDE SEQUENCE [LARGE SCALE GENOMIC DNA]</scope>
    <source>
        <strain evidence="1">170</strain>
    </source>
</reference>
<protein>
    <recommendedName>
        <fullName evidence="3">Ras family domain-containing protein</fullName>
    </recommendedName>
</protein>
<name>A0A179FXA5_METCM</name>
<dbReference type="EMBL" id="LSBJ02000002">
    <property type="protein sequence ID" value="OAQ69741.1"/>
    <property type="molecule type" value="Genomic_DNA"/>
</dbReference>
<organism evidence="1 2">
    <name type="scientific">Pochonia chlamydosporia 170</name>
    <dbReference type="NCBI Taxonomy" id="1380566"/>
    <lineage>
        <taxon>Eukaryota</taxon>
        <taxon>Fungi</taxon>
        <taxon>Dikarya</taxon>
        <taxon>Ascomycota</taxon>
        <taxon>Pezizomycotina</taxon>
        <taxon>Sordariomycetes</taxon>
        <taxon>Hypocreomycetidae</taxon>
        <taxon>Hypocreales</taxon>
        <taxon>Clavicipitaceae</taxon>
        <taxon>Pochonia</taxon>
    </lineage>
</organism>
<dbReference type="GeneID" id="28857226"/>
<dbReference type="KEGG" id="pchm:VFPPC_15479"/>
<sequence>MFLSNNVTLDTSPLVYLVGTKKDLRMECSFEDHRLAAEEVGIGMGPSCCVGVREVSCL</sequence>
<evidence type="ECO:0000313" key="2">
    <source>
        <dbReference type="Proteomes" id="UP000078397"/>
    </source>
</evidence>
<dbReference type="AlphaFoldDB" id="A0A179FXA5"/>
<evidence type="ECO:0008006" key="3">
    <source>
        <dbReference type="Google" id="ProtNLM"/>
    </source>
</evidence>